<feature type="compositionally biased region" description="Basic and acidic residues" evidence="8">
    <location>
        <begin position="683"/>
        <end position="702"/>
    </location>
</feature>
<dbReference type="GO" id="GO:0016887">
    <property type="term" value="F:ATP hydrolysis activity"/>
    <property type="evidence" value="ECO:0007669"/>
    <property type="project" value="RHEA"/>
</dbReference>
<keyword evidence="5 7" id="KW-0694">RNA-binding</keyword>
<dbReference type="PROSITE" id="PS00039">
    <property type="entry name" value="DEAD_ATP_HELICASE"/>
    <property type="match status" value="1"/>
</dbReference>
<evidence type="ECO:0000259" key="10">
    <source>
        <dbReference type="PROSITE" id="PS51194"/>
    </source>
</evidence>
<keyword evidence="13" id="KW-1185">Reference proteome</keyword>
<comment type="catalytic activity">
    <reaction evidence="7">
        <text>ATP + H2O = ADP + phosphate + H(+)</text>
        <dbReference type="Rhea" id="RHEA:13065"/>
        <dbReference type="ChEBI" id="CHEBI:15377"/>
        <dbReference type="ChEBI" id="CHEBI:15378"/>
        <dbReference type="ChEBI" id="CHEBI:30616"/>
        <dbReference type="ChEBI" id="CHEBI:43474"/>
        <dbReference type="ChEBI" id="CHEBI:456216"/>
        <dbReference type="EC" id="3.6.4.13"/>
    </reaction>
</comment>
<dbReference type="AlphaFoldDB" id="A0A0D2X4E6"/>
<evidence type="ECO:0000256" key="3">
    <source>
        <dbReference type="ARBA" id="ARBA00022806"/>
    </source>
</evidence>
<feature type="region of interest" description="Disordered" evidence="8">
    <location>
        <begin position="741"/>
        <end position="775"/>
    </location>
</feature>
<protein>
    <recommendedName>
        <fullName evidence="7">ATP-dependent RNA helicase</fullName>
        <ecNumber evidence="7">3.6.4.13</ecNumber>
    </recommendedName>
</protein>
<dbReference type="InterPro" id="IPR000629">
    <property type="entry name" value="RNA-helicase_DEAD-box_CS"/>
</dbReference>
<keyword evidence="1 7" id="KW-0547">Nucleotide-binding</keyword>
<feature type="short sequence motif" description="Q motif" evidence="6">
    <location>
        <begin position="197"/>
        <end position="225"/>
    </location>
</feature>
<dbReference type="OMA" id="FLWRQKQ"/>
<dbReference type="PROSITE" id="PS51195">
    <property type="entry name" value="Q_MOTIF"/>
    <property type="match status" value="1"/>
</dbReference>
<evidence type="ECO:0000259" key="11">
    <source>
        <dbReference type="PROSITE" id="PS51195"/>
    </source>
</evidence>
<feature type="compositionally biased region" description="Acidic residues" evidence="8">
    <location>
        <begin position="893"/>
        <end position="918"/>
    </location>
</feature>
<sequence length="963" mass="106312">MAKTSAHSPAAQGKRPQQPHGTNKGARVARGPASQTQTQSPRGRAAGRNASPRGQKGRADDDEEDEDEDEDDDDKPNEDEDDDDDNEKPPEADPEQMRRINALLSQMDSRSGDAAGKKPKNQQANPPAKGKGTRKQRMQEETREIAELTARCNALPRSTDIIGARSAAAPTTNQEASDETPKKADATATTTTPSTFTRFAELPLSSRTQAALRDCAYVKLTEIQRVSLPDGLAGRDVLGAAKTGSGKTLAFLLPVVERLYRLRWSSEDGIGAIVITPTRELAFQIFEVLRKIGARHELAAGLVIGGKDVEQEKERINGMNILVCTPGRLLQHMDETPNFDCSNLQMLVLDEADRILDMGFARTLDAILDFLPRSRQTLLFSATQTKSVRDLARLSLTSPEYAAVHEHAKHSTPKGLSQSYVVTALPDKLDILYSFIRTHTSSKTLVFLSSCKQVRFVLETFRRLRPGVPLMALYGKQKQMKRMAIYSDFAKKPSAVLFATDIAARGLDFPAVHWVIQVDCPEDASTYIHRVGRTARADKSGNALLMVLPSEEKGMVATLAEKRIPIEKREINPDRSSSIRPSLAAFCTQEPELKYLAQKYFVSYMRSVFLQPNKQVFDVHALPAEEFALSLGLPGQPNIRYLKKVKKVHGPAASAAAAAEDGSEDDGSDDDDASDDDSDSDNEDKSWGAESAPKEKAKSKIDRIRLRQNQGVLSTAWQKLREQDEETGEDDLLVLKRRNHGVDGVDDDDDAPEEAKINRDGTAMDTAEEASSSKKKTLTRAKVAKKLINANIKANTKVVFDDDGLALDESGKVVEDGIVSIPDPEVIEEPRPNVPVTIEESKARMKEADRLDRLAERRRVQEKHKEKSRKAREKRQAEAAGYLEMKFGAQGNDQEEEDDEDDDDQDDENEDDDDQDEPEPVRNHGRGSKRGHEDSDGASAKQASKRARSLVDDEELALALLQG</sequence>
<evidence type="ECO:0000259" key="9">
    <source>
        <dbReference type="PROSITE" id="PS51192"/>
    </source>
</evidence>
<dbReference type="InterPro" id="IPR025313">
    <property type="entry name" value="SPB4-like_CTE"/>
</dbReference>
<feature type="domain" description="Helicase ATP-binding" evidence="9">
    <location>
        <begin position="228"/>
        <end position="402"/>
    </location>
</feature>
<proteinExistence type="inferred from homology"/>
<evidence type="ECO:0000256" key="5">
    <source>
        <dbReference type="ARBA" id="ARBA00022884"/>
    </source>
</evidence>
<evidence type="ECO:0000313" key="13">
    <source>
        <dbReference type="Proteomes" id="UP000008743"/>
    </source>
</evidence>
<dbReference type="InParanoid" id="A0A0D2X4E6"/>
<evidence type="ECO:0000256" key="2">
    <source>
        <dbReference type="ARBA" id="ARBA00022801"/>
    </source>
</evidence>
<feature type="compositionally biased region" description="Basic and acidic residues" evidence="8">
    <location>
        <begin position="839"/>
        <end position="865"/>
    </location>
</feature>
<gene>
    <name evidence="12" type="ORF">CAOG_006316</name>
</gene>
<dbReference type="Pfam" id="PF00270">
    <property type="entry name" value="DEAD"/>
    <property type="match status" value="1"/>
</dbReference>
<comment type="function">
    <text evidence="7">RNA helicase.</text>
</comment>
<dbReference type="FunCoup" id="A0A0D2X4E6">
    <property type="interactions" value="709"/>
</dbReference>
<dbReference type="EMBL" id="KE346370">
    <property type="protein sequence ID" value="KJE95924.1"/>
    <property type="molecule type" value="Genomic_DNA"/>
</dbReference>
<reference evidence="13" key="1">
    <citation type="submission" date="2011-02" db="EMBL/GenBank/DDBJ databases">
        <title>The Genome Sequence of Capsaspora owczarzaki ATCC 30864.</title>
        <authorList>
            <person name="Russ C."/>
            <person name="Cuomo C."/>
            <person name="Burger G."/>
            <person name="Gray M.W."/>
            <person name="Holland P.W.H."/>
            <person name="King N."/>
            <person name="Lang F.B.F."/>
            <person name="Roger A.J."/>
            <person name="Ruiz-Trillo I."/>
            <person name="Young S.K."/>
            <person name="Zeng Q."/>
            <person name="Gargeya S."/>
            <person name="Alvarado L."/>
            <person name="Berlin A."/>
            <person name="Chapman S.B."/>
            <person name="Chen Z."/>
            <person name="Freedman E."/>
            <person name="Gellesch M."/>
            <person name="Goldberg J."/>
            <person name="Griggs A."/>
            <person name="Gujja S."/>
            <person name="Heilman E."/>
            <person name="Heiman D."/>
            <person name="Howarth C."/>
            <person name="Mehta T."/>
            <person name="Neiman D."/>
            <person name="Pearson M."/>
            <person name="Roberts A."/>
            <person name="Saif S."/>
            <person name="Shea T."/>
            <person name="Shenoy N."/>
            <person name="Sisk P."/>
            <person name="Stolte C."/>
            <person name="Sykes S."/>
            <person name="White J."/>
            <person name="Yandava C."/>
            <person name="Haas B."/>
            <person name="Nusbaum C."/>
            <person name="Birren B."/>
        </authorList>
    </citation>
    <scope>NUCLEOTIDE SEQUENCE</scope>
    <source>
        <strain evidence="13">ATCC 30864</strain>
    </source>
</reference>
<dbReference type="Gene3D" id="3.40.50.300">
    <property type="entry name" value="P-loop containing nucleotide triphosphate hydrolases"/>
    <property type="match status" value="2"/>
</dbReference>
<evidence type="ECO:0000256" key="7">
    <source>
        <dbReference type="RuleBase" id="RU365068"/>
    </source>
</evidence>
<feature type="region of interest" description="Disordered" evidence="8">
    <location>
        <begin position="653"/>
        <end position="702"/>
    </location>
</feature>
<dbReference type="EC" id="3.6.4.13" evidence="7"/>
<accession>A0A0D2X4E6</accession>
<dbReference type="SUPFAM" id="SSF52540">
    <property type="entry name" value="P-loop containing nucleoside triphosphate hydrolases"/>
    <property type="match status" value="1"/>
</dbReference>
<evidence type="ECO:0000313" key="12">
    <source>
        <dbReference type="EMBL" id="KJE95924.1"/>
    </source>
</evidence>
<dbReference type="Pfam" id="PF00271">
    <property type="entry name" value="Helicase_C"/>
    <property type="match status" value="1"/>
</dbReference>
<dbReference type="CDD" id="cd18787">
    <property type="entry name" value="SF2_C_DEAD"/>
    <property type="match status" value="1"/>
</dbReference>
<keyword evidence="2 7" id="KW-0378">Hydrolase</keyword>
<dbReference type="RefSeq" id="XP_004345065.1">
    <property type="nucleotide sequence ID" value="XM_004345015.2"/>
</dbReference>
<dbReference type="GO" id="GO:0003723">
    <property type="term" value="F:RNA binding"/>
    <property type="evidence" value="ECO:0007669"/>
    <property type="project" value="UniProtKB-UniRule"/>
</dbReference>
<dbReference type="InterPro" id="IPR014014">
    <property type="entry name" value="RNA_helicase_DEAD_Q_motif"/>
</dbReference>
<dbReference type="GO" id="GO:0005524">
    <property type="term" value="F:ATP binding"/>
    <property type="evidence" value="ECO:0007669"/>
    <property type="project" value="UniProtKB-UniRule"/>
</dbReference>
<evidence type="ECO:0000256" key="8">
    <source>
        <dbReference type="SAM" id="MobiDB-lite"/>
    </source>
</evidence>
<dbReference type="OrthoDB" id="10259640at2759"/>
<evidence type="ECO:0000256" key="1">
    <source>
        <dbReference type="ARBA" id="ARBA00022741"/>
    </source>
</evidence>
<dbReference type="PROSITE" id="PS51194">
    <property type="entry name" value="HELICASE_CTER"/>
    <property type="match status" value="1"/>
</dbReference>
<evidence type="ECO:0000256" key="4">
    <source>
        <dbReference type="ARBA" id="ARBA00022840"/>
    </source>
</evidence>
<dbReference type="InterPro" id="IPR011545">
    <property type="entry name" value="DEAD/DEAH_box_helicase_dom"/>
</dbReference>
<feature type="compositionally biased region" description="Basic and acidic residues" evidence="8">
    <location>
        <begin position="87"/>
        <end position="98"/>
    </location>
</feature>
<feature type="compositionally biased region" description="Acidic residues" evidence="8">
    <location>
        <begin position="661"/>
        <end position="682"/>
    </location>
</feature>
<dbReference type="PhylomeDB" id="A0A0D2X4E6"/>
<feature type="compositionally biased region" description="Acidic residues" evidence="8">
    <location>
        <begin position="60"/>
        <end position="86"/>
    </location>
</feature>
<dbReference type="STRING" id="595528.A0A0D2X4E6"/>
<keyword evidence="3 7" id="KW-0347">Helicase</keyword>
<dbReference type="Pfam" id="PF13959">
    <property type="entry name" value="CTE_SPB4"/>
    <property type="match status" value="1"/>
</dbReference>
<feature type="domain" description="DEAD-box RNA helicase Q" evidence="11">
    <location>
        <begin position="197"/>
        <end position="225"/>
    </location>
</feature>
<dbReference type="Proteomes" id="UP000008743">
    <property type="component" value="Unassembled WGS sequence"/>
</dbReference>
<feature type="region of interest" description="Disordered" evidence="8">
    <location>
        <begin position="1"/>
        <end position="141"/>
    </location>
</feature>
<organism evidence="12 13">
    <name type="scientific">Capsaspora owczarzaki (strain ATCC 30864)</name>
    <dbReference type="NCBI Taxonomy" id="595528"/>
    <lineage>
        <taxon>Eukaryota</taxon>
        <taxon>Filasterea</taxon>
        <taxon>Capsaspora</taxon>
    </lineage>
</organism>
<feature type="domain" description="Helicase C-terminal" evidence="10">
    <location>
        <begin position="428"/>
        <end position="579"/>
    </location>
</feature>
<dbReference type="CDD" id="cd17941">
    <property type="entry name" value="DEADc_DDX10"/>
    <property type="match status" value="1"/>
</dbReference>
<keyword evidence="4 7" id="KW-0067">ATP-binding</keyword>
<dbReference type="SMART" id="SM01178">
    <property type="entry name" value="DUF4217"/>
    <property type="match status" value="1"/>
</dbReference>
<feature type="region of interest" description="Disordered" evidence="8">
    <location>
        <begin position="825"/>
        <end position="953"/>
    </location>
</feature>
<comment type="domain">
    <text evidence="7">The Q motif is unique to and characteristic of the DEAD box family of RNA helicases and controls ATP binding and hydrolysis.</text>
</comment>
<dbReference type="InterPro" id="IPR001650">
    <property type="entry name" value="Helicase_C-like"/>
</dbReference>
<dbReference type="SMART" id="SM00490">
    <property type="entry name" value="HELICc"/>
    <property type="match status" value="1"/>
</dbReference>
<name>A0A0D2X4E6_CAPO3</name>
<dbReference type="PANTHER" id="PTHR24031">
    <property type="entry name" value="RNA HELICASE"/>
    <property type="match status" value="1"/>
</dbReference>
<dbReference type="eggNOG" id="KOG0343">
    <property type="taxonomic scope" value="Eukaryota"/>
</dbReference>
<dbReference type="SMART" id="SM00487">
    <property type="entry name" value="DEXDc"/>
    <property type="match status" value="1"/>
</dbReference>
<evidence type="ECO:0000256" key="6">
    <source>
        <dbReference type="PROSITE-ProRule" id="PRU00552"/>
    </source>
</evidence>
<dbReference type="InterPro" id="IPR014001">
    <property type="entry name" value="Helicase_ATP-bd"/>
</dbReference>
<dbReference type="GO" id="GO:0003724">
    <property type="term" value="F:RNA helicase activity"/>
    <property type="evidence" value="ECO:0007669"/>
    <property type="project" value="UniProtKB-EC"/>
</dbReference>
<feature type="region of interest" description="Disordered" evidence="8">
    <location>
        <begin position="166"/>
        <end position="191"/>
    </location>
</feature>
<dbReference type="PROSITE" id="PS51192">
    <property type="entry name" value="HELICASE_ATP_BIND_1"/>
    <property type="match status" value="1"/>
</dbReference>
<comment type="similarity">
    <text evidence="7">Belongs to the DEAD box helicase family.</text>
</comment>
<dbReference type="InterPro" id="IPR027417">
    <property type="entry name" value="P-loop_NTPase"/>
</dbReference>